<dbReference type="Proteomes" id="UP000593572">
    <property type="component" value="Unassembled WGS sequence"/>
</dbReference>
<feature type="domain" description="RNase H type-1" evidence="1">
    <location>
        <begin position="167"/>
        <end position="259"/>
    </location>
</feature>
<dbReference type="InterPro" id="IPR036397">
    <property type="entry name" value="RNaseH_sf"/>
</dbReference>
<name>A0A7J8MCK2_9ROSI</name>
<evidence type="ECO:0000313" key="3">
    <source>
        <dbReference type="Proteomes" id="UP000593572"/>
    </source>
</evidence>
<dbReference type="CDD" id="cd06222">
    <property type="entry name" value="RNase_H_like"/>
    <property type="match status" value="1"/>
</dbReference>
<evidence type="ECO:0000259" key="1">
    <source>
        <dbReference type="Pfam" id="PF13456"/>
    </source>
</evidence>
<dbReference type="GO" id="GO:0004523">
    <property type="term" value="F:RNA-DNA hybrid ribonuclease activity"/>
    <property type="evidence" value="ECO:0007669"/>
    <property type="project" value="InterPro"/>
</dbReference>
<organism evidence="2 3">
    <name type="scientific">Gossypium lobatum</name>
    <dbReference type="NCBI Taxonomy" id="34289"/>
    <lineage>
        <taxon>Eukaryota</taxon>
        <taxon>Viridiplantae</taxon>
        <taxon>Streptophyta</taxon>
        <taxon>Embryophyta</taxon>
        <taxon>Tracheophyta</taxon>
        <taxon>Spermatophyta</taxon>
        <taxon>Magnoliopsida</taxon>
        <taxon>eudicotyledons</taxon>
        <taxon>Gunneridae</taxon>
        <taxon>Pentapetalae</taxon>
        <taxon>rosids</taxon>
        <taxon>malvids</taxon>
        <taxon>Malvales</taxon>
        <taxon>Malvaceae</taxon>
        <taxon>Malvoideae</taxon>
        <taxon>Gossypium</taxon>
    </lineage>
</organism>
<dbReference type="Pfam" id="PF13456">
    <property type="entry name" value="RVT_3"/>
    <property type="match status" value="1"/>
</dbReference>
<dbReference type="EMBL" id="JABEZX010000008">
    <property type="protein sequence ID" value="MBA0562320.1"/>
    <property type="molecule type" value="Genomic_DNA"/>
</dbReference>
<sequence>MIPGHMYLDLGSALSDMVLGVPPPHLAAGTNRIIWGGTSTGFFSIKSAYGKLRESSWKLKEGVWRFLGKFQRPQRVRFFIWLEHSSVCGVCGDISEDILHAIRDCNAATGSPQTCRIVIIFVLVRLIGNVSLGLLFGLSGRIVISSYSKILPSCTRLVGNWACLYTNGSVIYESDSAAAGETVRNRNGKWIFGFNRFLGSYSVFEAELWGILDDLSILIKWGYDHVIIQTNSLEAATIFQKRPTKRPNSALIKRIFQLLT</sequence>
<proteinExistence type="predicted"/>
<dbReference type="SUPFAM" id="SSF53098">
    <property type="entry name" value="Ribonuclease H-like"/>
    <property type="match status" value="1"/>
</dbReference>
<dbReference type="Gene3D" id="3.30.420.10">
    <property type="entry name" value="Ribonuclease H-like superfamily/Ribonuclease H"/>
    <property type="match status" value="1"/>
</dbReference>
<comment type="caution">
    <text evidence="2">The sequence shown here is derived from an EMBL/GenBank/DDBJ whole genome shotgun (WGS) entry which is preliminary data.</text>
</comment>
<dbReference type="PANTHER" id="PTHR47723">
    <property type="entry name" value="OS05G0353850 PROTEIN"/>
    <property type="match status" value="1"/>
</dbReference>
<dbReference type="PANTHER" id="PTHR47723:SF19">
    <property type="entry name" value="POLYNUCLEOTIDYL TRANSFERASE, RIBONUCLEASE H-LIKE SUPERFAMILY PROTEIN"/>
    <property type="match status" value="1"/>
</dbReference>
<dbReference type="InterPro" id="IPR012337">
    <property type="entry name" value="RNaseH-like_sf"/>
</dbReference>
<accession>A0A7J8MCK2</accession>
<gene>
    <name evidence="2" type="ORF">Golob_007375</name>
</gene>
<keyword evidence="3" id="KW-1185">Reference proteome</keyword>
<dbReference type="InterPro" id="IPR002156">
    <property type="entry name" value="RNaseH_domain"/>
</dbReference>
<dbReference type="InterPro" id="IPR044730">
    <property type="entry name" value="RNase_H-like_dom_plant"/>
</dbReference>
<dbReference type="GO" id="GO:0003676">
    <property type="term" value="F:nucleic acid binding"/>
    <property type="evidence" value="ECO:0007669"/>
    <property type="project" value="InterPro"/>
</dbReference>
<dbReference type="InterPro" id="IPR053151">
    <property type="entry name" value="RNase_H-like"/>
</dbReference>
<dbReference type="AlphaFoldDB" id="A0A7J8MCK2"/>
<reference evidence="2 3" key="1">
    <citation type="journal article" date="2019" name="Genome Biol. Evol.">
        <title>Insights into the evolution of the New World diploid cottons (Gossypium, subgenus Houzingenia) based on genome sequencing.</title>
        <authorList>
            <person name="Grover C.E."/>
            <person name="Arick M.A. 2nd"/>
            <person name="Thrash A."/>
            <person name="Conover J.L."/>
            <person name="Sanders W.S."/>
            <person name="Peterson D.G."/>
            <person name="Frelichowski J.E."/>
            <person name="Scheffler J.A."/>
            <person name="Scheffler B.E."/>
            <person name="Wendel J.F."/>
        </authorList>
    </citation>
    <scope>NUCLEOTIDE SEQUENCE [LARGE SCALE GENOMIC DNA]</scope>
    <source>
        <strain evidence="2">157</strain>
        <tissue evidence="2">Leaf</tissue>
    </source>
</reference>
<evidence type="ECO:0000313" key="2">
    <source>
        <dbReference type="EMBL" id="MBA0562320.1"/>
    </source>
</evidence>
<protein>
    <recommendedName>
        <fullName evidence="1">RNase H type-1 domain-containing protein</fullName>
    </recommendedName>
</protein>